<feature type="domain" description="Major facilitator superfamily (MFS) profile" evidence="6">
    <location>
        <begin position="1"/>
        <end position="159"/>
    </location>
</feature>
<keyword evidence="8" id="KW-1185">Reference proteome</keyword>
<evidence type="ECO:0000256" key="1">
    <source>
        <dbReference type="ARBA" id="ARBA00004141"/>
    </source>
</evidence>
<feature type="transmembrane region" description="Helical" evidence="5">
    <location>
        <begin position="108"/>
        <end position="132"/>
    </location>
</feature>
<evidence type="ECO:0000256" key="5">
    <source>
        <dbReference type="SAM" id="Phobius"/>
    </source>
</evidence>
<accession>A0A3P6TYW1</accession>
<dbReference type="GO" id="GO:0016020">
    <property type="term" value="C:membrane"/>
    <property type="evidence" value="ECO:0007669"/>
    <property type="project" value="UniProtKB-SubCell"/>
</dbReference>
<organism evidence="7 8">
    <name type="scientific">Dibothriocephalus latus</name>
    <name type="common">Fish tapeworm</name>
    <name type="synonym">Diphyllobothrium latum</name>
    <dbReference type="NCBI Taxonomy" id="60516"/>
    <lineage>
        <taxon>Eukaryota</taxon>
        <taxon>Metazoa</taxon>
        <taxon>Spiralia</taxon>
        <taxon>Lophotrochozoa</taxon>
        <taxon>Platyhelminthes</taxon>
        <taxon>Cestoda</taxon>
        <taxon>Eucestoda</taxon>
        <taxon>Diphyllobothriidea</taxon>
        <taxon>Diphyllobothriidae</taxon>
        <taxon>Dibothriocephalus</taxon>
    </lineage>
</organism>
<dbReference type="PROSITE" id="PS50850">
    <property type="entry name" value="MFS"/>
    <property type="match status" value="1"/>
</dbReference>
<dbReference type="Proteomes" id="UP000281553">
    <property type="component" value="Unassembled WGS sequence"/>
</dbReference>
<dbReference type="PANTHER" id="PTHR23121:SF9">
    <property type="entry name" value="SODIUM-DEPENDENT GLUCOSE TRANSPORTER 1"/>
    <property type="match status" value="1"/>
</dbReference>
<keyword evidence="4 5" id="KW-0472">Membrane</keyword>
<evidence type="ECO:0000256" key="3">
    <source>
        <dbReference type="ARBA" id="ARBA00022989"/>
    </source>
</evidence>
<dbReference type="AlphaFoldDB" id="A0A3P6TYW1"/>
<dbReference type="Gene3D" id="1.20.1250.20">
    <property type="entry name" value="MFS general substrate transporter like domains"/>
    <property type="match status" value="1"/>
</dbReference>
<dbReference type="SUPFAM" id="SSF103473">
    <property type="entry name" value="MFS general substrate transporter"/>
    <property type="match status" value="1"/>
</dbReference>
<name>A0A3P6TYW1_DIBLA</name>
<dbReference type="GO" id="GO:0022857">
    <property type="term" value="F:transmembrane transporter activity"/>
    <property type="evidence" value="ECO:0007669"/>
    <property type="project" value="InterPro"/>
</dbReference>
<evidence type="ECO:0000256" key="2">
    <source>
        <dbReference type="ARBA" id="ARBA00022692"/>
    </source>
</evidence>
<dbReference type="Pfam" id="PF07690">
    <property type="entry name" value="MFS_1"/>
    <property type="match status" value="1"/>
</dbReference>
<keyword evidence="2 5" id="KW-0812">Transmembrane</keyword>
<reference evidence="7 8" key="1">
    <citation type="submission" date="2018-11" db="EMBL/GenBank/DDBJ databases">
        <authorList>
            <consortium name="Pathogen Informatics"/>
        </authorList>
    </citation>
    <scope>NUCLEOTIDE SEQUENCE [LARGE SCALE GENOMIC DNA]</scope>
</reference>
<feature type="transmembrane region" description="Helical" evidence="5">
    <location>
        <begin position="71"/>
        <end position="96"/>
    </location>
</feature>
<dbReference type="InterPro" id="IPR036259">
    <property type="entry name" value="MFS_trans_sf"/>
</dbReference>
<evidence type="ECO:0000313" key="7">
    <source>
        <dbReference type="EMBL" id="VDK88589.1"/>
    </source>
</evidence>
<dbReference type="PANTHER" id="PTHR23121">
    <property type="entry name" value="SODIUM-DEPENDENT GLUCOSE TRANSPORTER 1"/>
    <property type="match status" value="1"/>
</dbReference>
<evidence type="ECO:0000313" key="8">
    <source>
        <dbReference type="Proteomes" id="UP000281553"/>
    </source>
</evidence>
<dbReference type="OrthoDB" id="546893at2759"/>
<protein>
    <recommendedName>
        <fullName evidence="6">Major facilitator superfamily (MFS) profile domain-containing protein</fullName>
    </recommendedName>
</protein>
<dbReference type="InterPro" id="IPR020846">
    <property type="entry name" value="MFS_dom"/>
</dbReference>
<gene>
    <name evidence="7" type="ORF">DILT_LOCUS4237</name>
</gene>
<proteinExistence type="predicted"/>
<keyword evidence="3 5" id="KW-1133">Transmembrane helix</keyword>
<sequence length="159" mass="17432">MYTKGAIQGLYAEVLGPALTTLMHDIPASYKEIGQALSVREVGMFFGSLLGAVLADRFVSRRSCTIAISQVVGAITIFAVAWCRNLPSLCATLFFSGCAHGALTSSEFSLNIFGCLLTDFYYYILLAFASYFRPNSVLLNRGKLKVQSEICMAKLYRLL</sequence>
<evidence type="ECO:0000256" key="4">
    <source>
        <dbReference type="ARBA" id="ARBA00023136"/>
    </source>
</evidence>
<evidence type="ECO:0000259" key="6">
    <source>
        <dbReference type="PROSITE" id="PS50850"/>
    </source>
</evidence>
<comment type="subcellular location">
    <subcellularLocation>
        <location evidence="1">Membrane</location>
        <topology evidence="1">Multi-pass membrane protein</topology>
    </subcellularLocation>
</comment>
<dbReference type="EMBL" id="UYRU01045095">
    <property type="protein sequence ID" value="VDK88589.1"/>
    <property type="molecule type" value="Genomic_DNA"/>
</dbReference>
<dbReference type="InterPro" id="IPR011701">
    <property type="entry name" value="MFS"/>
</dbReference>